<dbReference type="PANTHER" id="PTHR11695:SF294">
    <property type="entry name" value="RETICULON-4-INTERACTING PROTEIN 1, MITOCHONDRIAL"/>
    <property type="match status" value="1"/>
</dbReference>
<dbReference type="PROSITE" id="PS01162">
    <property type="entry name" value="QOR_ZETA_CRYSTAL"/>
    <property type="match status" value="1"/>
</dbReference>
<dbReference type="CDD" id="cd05289">
    <property type="entry name" value="MDR_like_2"/>
    <property type="match status" value="1"/>
</dbReference>
<feature type="domain" description="Enoyl reductase (ER)" evidence="3">
    <location>
        <begin position="67"/>
        <end position="363"/>
    </location>
</feature>
<dbReference type="InterPro" id="IPR011032">
    <property type="entry name" value="GroES-like_sf"/>
</dbReference>
<evidence type="ECO:0000313" key="5">
    <source>
        <dbReference type="Proteomes" id="UP001234880"/>
    </source>
</evidence>
<comment type="caution">
    <text evidence="4">The sequence shown here is derived from an EMBL/GenBank/DDBJ whole genome shotgun (WGS) entry which is preliminary data.</text>
</comment>
<keyword evidence="1" id="KW-0560">Oxidoreductase</keyword>
<protein>
    <submittedName>
        <fullName evidence="4">NADPH:quinone reductase-like Zn-dependent oxidoreductase</fullName>
    </submittedName>
</protein>
<feature type="compositionally biased region" description="Polar residues" evidence="2">
    <location>
        <begin position="1"/>
        <end position="11"/>
    </location>
</feature>
<gene>
    <name evidence="4" type="ORF">JOF35_004711</name>
</gene>
<reference evidence="4 5" key="1">
    <citation type="submission" date="2023-07" db="EMBL/GenBank/DDBJ databases">
        <title>Sequencing the genomes of 1000 actinobacteria strains.</title>
        <authorList>
            <person name="Klenk H.-P."/>
        </authorList>
    </citation>
    <scope>NUCLEOTIDE SEQUENCE [LARGE SCALE GENOMIC DNA]</scope>
    <source>
        <strain evidence="4 5">DSM 41600</strain>
    </source>
</reference>
<accession>A0ABT9KVG5</accession>
<evidence type="ECO:0000259" key="3">
    <source>
        <dbReference type="SMART" id="SM00829"/>
    </source>
</evidence>
<dbReference type="Pfam" id="PF08240">
    <property type="entry name" value="ADH_N"/>
    <property type="match status" value="1"/>
</dbReference>
<dbReference type="Gene3D" id="3.90.180.10">
    <property type="entry name" value="Medium-chain alcohol dehydrogenases, catalytic domain"/>
    <property type="match status" value="1"/>
</dbReference>
<dbReference type="SMART" id="SM00829">
    <property type="entry name" value="PKS_ER"/>
    <property type="match status" value="1"/>
</dbReference>
<dbReference type="InterPro" id="IPR013154">
    <property type="entry name" value="ADH-like_N"/>
</dbReference>
<name>A0ABT9KVG5_9ACTN</name>
<dbReference type="Gene3D" id="3.40.50.720">
    <property type="entry name" value="NAD(P)-binding Rossmann-like Domain"/>
    <property type="match status" value="1"/>
</dbReference>
<organism evidence="4 5">
    <name type="scientific">Streptomyces demainii</name>
    <dbReference type="NCBI Taxonomy" id="588122"/>
    <lineage>
        <taxon>Bacteria</taxon>
        <taxon>Bacillati</taxon>
        <taxon>Actinomycetota</taxon>
        <taxon>Actinomycetes</taxon>
        <taxon>Kitasatosporales</taxon>
        <taxon>Streptomycetaceae</taxon>
        <taxon>Streptomyces</taxon>
    </lineage>
</organism>
<dbReference type="EMBL" id="JAURUE010000001">
    <property type="protein sequence ID" value="MDP9612434.1"/>
    <property type="molecule type" value="Genomic_DNA"/>
</dbReference>
<feature type="compositionally biased region" description="Low complexity" evidence="2">
    <location>
        <begin position="12"/>
        <end position="41"/>
    </location>
</feature>
<feature type="region of interest" description="Disordered" evidence="2">
    <location>
        <begin position="1"/>
        <end position="55"/>
    </location>
</feature>
<dbReference type="Proteomes" id="UP001234880">
    <property type="component" value="Unassembled WGS sequence"/>
</dbReference>
<proteinExistence type="predicted"/>
<dbReference type="PANTHER" id="PTHR11695">
    <property type="entry name" value="ALCOHOL DEHYDROGENASE RELATED"/>
    <property type="match status" value="1"/>
</dbReference>
<dbReference type="InterPro" id="IPR020843">
    <property type="entry name" value="ER"/>
</dbReference>
<feature type="compositionally biased region" description="Pro residues" evidence="2">
    <location>
        <begin position="42"/>
        <end position="53"/>
    </location>
</feature>
<dbReference type="InterPro" id="IPR050700">
    <property type="entry name" value="YIM1/Zinc_Alcohol_DH_Fams"/>
</dbReference>
<dbReference type="Pfam" id="PF13602">
    <property type="entry name" value="ADH_zinc_N_2"/>
    <property type="match status" value="1"/>
</dbReference>
<dbReference type="InterPro" id="IPR036291">
    <property type="entry name" value="NAD(P)-bd_dom_sf"/>
</dbReference>
<dbReference type="InterPro" id="IPR002364">
    <property type="entry name" value="Quin_OxRdtase/zeta-crystal_CS"/>
</dbReference>
<evidence type="ECO:0000256" key="1">
    <source>
        <dbReference type="ARBA" id="ARBA00023002"/>
    </source>
</evidence>
<evidence type="ECO:0000313" key="4">
    <source>
        <dbReference type="EMBL" id="MDP9612434.1"/>
    </source>
</evidence>
<dbReference type="SUPFAM" id="SSF51735">
    <property type="entry name" value="NAD(P)-binding Rossmann-fold domains"/>
    <property type="match status" value="1"/>
</dbReference>
<dbReference type="SUPFAM" id="SSF50129">
    <property type="entry name" value="GroES-like"/>
    <property type="match status" value="1"/>
</dbReference>
<keyword evidence="5" id="KW-1185">Reference proteome</keyword>
<sequence>MTSTDIPENLNSPDPTVSTAATAVAASDASGGAASPEALDGPPDPAAPEPAPDGAPVMLALHQTALGGPEVLRLTELPRPVPGPGEILVAVHAAGLNPTDFKHRALSIFLPPPPLTLGWDVSGTVVETGFGVTLFRPGDEVFGMLPYPYGAGSHAEYVTGPARAFVAKPAGIDHVQAAALPLAALTAWQALVDTADLRAGQRVLIHAAAGGVGHLAVQIAKERGAHVTGTASAPKHDFLRRLGADACIDHRTEDFTATEERYDVVLDALGGETATRSVGVLRPGGVLVSLLPGAGDTPAAAEKAQVRAVSLLVEHDQAGMRAVAELVDRGKLRAHVSATFPLAEGARAHVLGETGRTTGKLVITVR</sequence>
<evidence type="ECO:0000256" key="2">
    <source>
        <dbReference type="SAM" id="MobiDB-lite"/>
    </source>
</evidence>